<accession>A0A419WP58</accession>
<evidence type="ECO:0000313" key="4">
    <source>
        <dbReference type="EMBL" id="RKD97232.1"/>
    </source>
</evidence>
<dbReference type="InterPro" id="IPR018470">
    <property type="entry name" value="Metal-bd_Tp34-typ"/>
</dbReference>
<evidence type="ECO:0000256" key="2">
    <source>
        <dbReference type="SAM" id="MobiDB-lite"/>
    </source>
</evidence>
<dbReference type="Pfam" id="PF24041">
    <property type="entry name" value="DUF7350"/>
    <property type="match status" value="1"/>
</dbReference>
<evidence type="ECO:0000259" key="3">
    <source>
        <dbReference type="Pfam" id="PF24041"/>
    </source>
</evidence>
<protein>
    <submittedName>
        <fullName evidence="4">Fe2+ transport protein</fullName>
    </submittedName>
</protein>
<keyword evidence="1" id="KW-0732">Signal</keyword>
<dbReference type="EMBL" id="RAPO01000001">
    <property type="protein sequence ID" value="RKD97232.1"/>
    <property type="molecule type" value="Genomic_DNA"/>
</dbReference>
<reference evidence="4 5" key="1">
    <citation type="submission" date="2018-09" db="EMBL/GenBank/DDBJ databases">
        <title>Genomic Encyclopedia of Archaeal and Bacterial Type Strains, Phase II (KMG-II): from individual species to whole genera.</title>
        <authorList>
            <person name="Goeker M."/>
        </authorList>
    </citation>
    <scope>NUCLEOTIDE SEQUENCE [LARGE SCALE GENOMIC DNA]</scope>
    <source>
        <strain evidence="4 5">DSM 13151</strain>
    </source>
</reference>
<dbReference type="AlphaFoldDB" id="A0A419WP58"/>
<comment type="caution">
    <text evidence="4">The sequence shown here is derived from an EMBL/GenBank/DDBJ whole genome shotgun (WGS) entry which is preliminary data.</text>
</comment>
<dbReference type="Pfam" id="PF10634">
    <property type="entry name" value="Iron_transport"/>
    <property type="match status" value="1"/>
</dbReference>
<dbReference type="InterPro" id="IPR038482">
    <property type="entry name" value="Tp34-type_sf"/>
</dbReference>
<feature type="domain" description="DUF7350" evidence="3">
    <location>
        <begin position="236"/>
        <end position="357"/>
    </location>
</feature>
<proteinExistence type="predicted"/>
<evidence type="ECO:0000256" key="1">
    <source>
        <dbReference type="ARBA" id="ARBA00022729"/>
    </source>
</evidence>
<name>A0A419WP58_9EURY</name>
<dbReference type="RefSeq" id="WP_120242793.1">
    <property type="nucleotide sequence ID" value="NZ_RAPO01000001.1"/>
</dbReference>
<dbReference type="Proteomes" id="UP000283805">
    <property type="component" value="Unassembled WGS sequence"/>
</dbReference>
<dbReference type="Gene3D" id="2.60.40.2480">
    <property type="entry name" value="Periplasmic metal-binding protein Tp34-type"/>
    <property type="match status" value="1"/>
</dbReference>
<dbReference type="OrthoDB" id="156174at2157"/>
<dbReference type="InterPro" id="IPR055774">
    <property type="entry name" value="DUF7350"/>
</dbReference>
<keyword evidence="5" id="KW-1185">Reference proteome</keyword>
<organism evidence="4 5">
    <name type="scientific">Halopiger aswanensis</name>
    <dbReference type="NCBI Taxonomy" id="148449"/>
    <lineage>
        <taxon>Archaea</taxon>
        <taxon>Methanobacteriati</taxon>
        <taxon>Methanobacteriota</taxon>
        <taxon>Stenosarchaea group</taxon>
        <taxon>Halobacteria</taxon>
        <taxon>Halobacteriales</taxon>
        <taxon>Natrialbaceae</taxon>
        <taxon>Halopiger</taxon>
    </lineage>
</organism>
<sequence length="365" mass="39856">MRRRDVLRLGAIGTVSGAALGPLAGCLESLEREDAWRRLVVDPPDGVYVPPKRDEMVPYGSETIDGREITALATRPHSFWTVTGDERTRADLHDDHSLHLMVRVRDVATNAIVPTSVSVTVRRNGERVDRRTLWPMLSQRMGFHYGDNVALAGDGSYEATVRVGGADCRTADPSADRLGQPATATFALEFSREEIESLERTLVDADERDDGDALEPMEPTDEDRDRPAAVAPSIESFPGDPLTVETGGDVRFPAVVVDGVPAITDGPYLAVVPQTAYNGYVLPFASLSVTGRSGERTMIDEPTRETIAPELGHHYGLALEGLGADRIDDISFTLEPPQVARHEGYETAFLEHERVQLAFDGDRLA</sequence>
<feature type="region of interest" description="Disordered" evidence="2">
    <location>
        <begin position="206"/>
        <end position="242"/>
    </location>
</feature>
<evidence type="ECO:0000313" key="5">
    <source>
        <dbReference type="Proteomes" id="UP000283805"/>
    </source>
</evidence>
<feature type="compositionally biased region" description="Acidic residues" evidence="2">
    <location>
        <begin position="206"/>
        <end position="222"/>
    </location>
</feature>
<gene>
    <name evidence="4" type="ORF">ATJ93_0216</name>
</gene>